<evidence type="ECO:0000256" key="5">
    <source>
        <dbReference type="ARBA" id="ARBA00012288"/>
    </source>
</evidence>
<dbReference type="Pfam" id="PF01208">
    <property type="entry name" value="URO-D"/>
    <property type="match status" value="1"/>
</dbReference>
<comment type="catalytic activity">
    <reaction evidence="10">
        <text>uroporphyrinogen III + 4 H(+) = coproporphyrinogen III + 4 CO2</text>
        <dbReference type="Rhea" id="RHEA:19865"/>
        <dbReference type="ChEBI" id="CHEBI:15378"/>
        <dbReference type="ChEBI" id="CHEBI:16526"/>
        <dbReference type="ChEBI" id="CHEBI:57308"/>
        <dbReference type="ChEBI" id="CHEBI:57309"/>
        <dbReference type="EC" id="4.1.1.37"/>
    </reaction>
</comment>
<dbReference type="PROSITE" id="PS00907">
    <property type="entry name" value="UROD_2"/>
    <property type="match status" value="1"/>
</dbReference>
<evidence type="ECO:0000256" key="6">
    <source>
        <dbReference type="ARBA" id="ARBA00022490"/>
    </source>
</evidence>
<keyword evidence="7 10" id="KW-0210">Decarboxylase</keyword>
<comment type="subunit">
    <text evidence="4 10">Homodimer.</text>
</comment>
<keyword evidence="9 10" id="KW-0627">Porphyrin biosynthesis</keyword>
<reference evidence="14 15" key="1">
    <citation type="submission" date="2019-03" db="EMBL/GenBank/DDBJ databases">
        <title>Deep-cultivation of Planctomycetes and their phenomic and genomic characterization uncovers novel biology.</title>
        <authorList>
            <person name="Wiegand S."/>
            <person name="Jogler M."/>
            <person name="Boedeker C."/>
            <person name="Pinto D."/>
            <person name="Vollmers J."/>
            <person name="Rivas-Marin E."/>
            <person name="Kohn T."/>
            <person name="Peeters S.H."/>
            <person name="Heuer A."/>
            <person name="Rast P."/>
            <person name="Oberbeckmann S."/>
            <person name="Bunk B."/>
            <person name="Jeske O."/>
            <person name="Meyerdierks A."/>
            <person name="Storesund J.E."/>
            <person name="Kallscheuer N."/>
            <person name="Luecker S."/>
            <person name="Lage O.M."/>
            <person name="Pohl T."/>
            <person name="Merkel B.J."/>
            <person name="Hornburger P."/>
            <person name="Mueller R.-W."/>
            <person name="Bruemmer F."/>
            <person name="Labrenz M."/>
            <person name="Spormann A.M."/>
            <person name="Op den Camp H."/>
            <person name="Overmann J."/>
            <person name="Amann R."/>
            <person name="Jetten M.S.M."/>
            <person name="Mascher T."/>
            <person name="Medema M.H."/>
            <person name="Devos D.P."/>
            <person name="Kaster A.-K."/>
            <person name="Ovreas L."/>
            <person name="Rohde M."/>
            <person name="Galperin M.Y."/>
            <person name="Jogler C."/>
        </authorList>
    </citation>
    <scope>NUCLEOTIDE SEQUENCE [LARGE SCALE GENOMIC DNA]</scope>
    <source>
        <strain evidence="14 15">Enr13</strain>
    </source>
</reference>
<protein>
    <recommendedName>
        <fullName evidence="5 10">Uroporphyrinogen decarboxylase</fullName>
        <shortName evidence="10">UPD</shortName>
        <shortName evidence="10">URO-D</shortName>
        <ecNumber evidence="5 10">4.1.1.37</ecNumber>
    </recommendedName>
</protein>
<dbReference type="PANTHER" id="PTHR21091:SF169">
    <property type="entry name" value="UROPORPHYRINOGEN DECARBOXYLASE"/>
    <property type="match status" value="1"/>
</dbReference>
<feature type="binding site" evidence="10">
    <location>
        <position position="630"/>
    </location>
    <ligand>
        <name>substrate</name>
    </ligand>
</feature>
<dbReference type="UniPathway" id="UPA00251">
    <property type="reaction ID" value="UER00321"/>
</dbReference>
<dbReference type="InterPro" id="IPR036108">
    <property type="entry name" value="4pyrrol_syn_uPrphyn_synt_sf"/>
</dbReference>
<dbReference type="CDD" id="cd00717">
    <property type="entry name" value="URO-D"/>
    <property type="match status" value="1"/>
</dbReference>
<dbReference type="Gene3D" id="3.20.20.210">
    <property type="match status" value="1"/>
</dbReference>
<feature type="binding site" evidence="10">
    <location>
        <begin position="331"/>
        <end position="335"/>
    </location>
    <ligand>
        <name>substrate</name>
    </ligand>
</feature>
<feature type="site" description="Transition state stabilizer" evidence="10">
    <location>
        <position position="380"/>
    </location>
</feature>
<feature type="binding site" evidence="10">
    <location>
        <position position="457"/>
    </location>
    <ligand>
        <name>substrate</name>
    </ligand>
</feature>
<evidence type="ECO:0000256" key="8">
    <source>
        <dbReference type="ARBA" id="ARBA00023239"/>
    </source>
</evidence>
<proteinExistence type="inferred from homology"/>
<evidence type="ECO:0000256" key="3">
    <source>
        <dbReference type="ARBA" id="ARBA00009935"/>
    </source>
</evidence>
<dbReference type="GO" id="GO:0005829">
    <property type="term" value="C:cytosol"/>
    <property type="evidence" value="ECO:0007669"/>
    <property type="project" value="UniProtKB-SubCell"/>
</dbReference>
<dbReference type="GO" id="GO:0004853">
    <property type="term" value="F:uroporphyrinogen decarboxylase activity"/>
    <property type="evidence" value="ECO:0007669"/>
    <property type="project" value="UniProtKB-UniRule"/>
</dbReference>
<evidence type="ECO:0000259" key="12">
    <source>
        <dbReference type="PROSITE" id="PS00906"/>
    </source>
</evidence>
<dbReference type="GO" id="GO:0006782">
    <property type="term" value="P:protoporphyrinogen IX biosynthetic process"/>
    <property type="evidence" value="ECO:0007669"/>
    <property type="project" value="UniProtKB-UniRule"/>
</dbReference>
<dbReference type="GO" id="GO:0004852">
    <property type="term" value="F:uroporphyrinogen-III synthase activity"/>
    <property type="evidence" value="ECO:0007669"/>
    <property type="project" value="InterPro"/>
</dbReference>
<feature type="binding site" evidence="10">
    <location>
        <position position="517"/>
    </location>
    <ligand>
        <name>substrate</name>
    </ligand>
</feature>
<dbReference type="InterPro" id="IPR003754">
    <property type="entry name" value="4pyrrol_synth_uPrphyn_synth"/>
</dbReference>
<dbReference type="EC" id="4.1.1.37" evidence="5 10"/>
<dbReference type="HAMAP" id="MF_00218">
    <property type="entry name" value="URO_D"/>
    <property type="match status" value="1"/>
</dbReference>
<evidence type="ECO:0000256" key="2">
    <source>
        <dbReference type="ARBA" id="ARBA00004804"/>
    </source>
</evidence>
<dbReference type="Gene3D" id="3.40.50.10090">
    <property type="match status" value="2"/>
</dbReference>
<comment type="pathway">
    <text evidence="2 10">Porphyrin-containing compound metabolism; protoporphyrin-IX biosynthesis; coproporphyrinogen-III from 5-aminolevulinate: step 4/4.</text>
</comment>
<comment type="caution">
    <text evidence="10">Lacks conserved residue(s) required for the propagation of feature annotation.</text>
</comment>
<comment type="similarity">
    <text evidence="3 10 11">Belongs to the uroporphyrinogen decarboxylase family.</text>
</comment>
<dbReference type="NCBIfam" id="TIGR01464">
    <property type="entry name" value="hemE"/>
    <property type="match status" value="1"/>
</dbReference>
<gene>
    <name evidence="10 14" type="primary">hemE</name>
    <name evidence="14" type="ORF">Enr13x_51020</name>
</gene>
<dbReference type="OrthoDB" id="9806656at2"/>
<keyword evidence="15" id="KW-1185">Reference proteome</keyword>
<dbReference type="RefSeq" id="WP_145389426.1">
    <property type="nucleotide sequence ID" value="NZ_CP037423.1"/>
</dbReference>
<organism evidence="14 15">
    <name type="scientific">Stieleria neptunia</name>
    <dbReference type="NCBI Taxonomy" id="2527979"/>
    <lineage>
        <taxon>Bacteria</taxon>
        <taxon>Pseudomonadati</taxon>
        <taxon>Planctomycetota</taxon>
        <taxon>Planctomycetia</taxon>
        <taxon>Pirellulales</taxon>
        <taxon>Pirellulaceae</taxon>
        <taxon>Stieleria</taxon>
    </lineage>
</organism>
<keyword evidence="6 10" id="KW-0963">Cytoplasm</keyword>
<dbReference type="SUPFAM" id="SSF51726">
    <property type="entry name" value="UROD/MetE-like"/>
    <property type="match status" value="1"/>
</dbReference>
<dbReference type="PROSITE" id="PS00906">
    <property type="entry name" value="UROD_1"/>
    <property type="match status" value="1"/>
</dbReference>
<feature type="domain" description="Uroporphyrinogen decarboxylase (URO-D)" evidence="13">
    <location>
        <begin position="445"/>
        <end position="461"/>
    </location>
</feature>
<evidence type="ECO:0000256" key="10">
    <source>
        <dbReference type="HAMAP-Rule" id="MF_00218"/>
    </source>
</evidence>
<dbReference type="Proteomes" id="UP000319004">
    <property type="component" value="Chromosome"/>
</dbReference>
<comment type="subcellular location">
    <subcellularLocation>
        <location evidence="1">Cytoplasm</location>
        <location evidence="1">Cytosol</location>
    </subcellularLocation>
</comment>
<dbReference type="PANTHER" id="PTHR21091">
    <property type="entry name" value="METHYLTETRAHYDROFOLATE:HOMOCYSTEINE METHYLTRANSFERASE RELATED"/>
    <property type="match status" value="1"/>
</dbReference>
<name>A0A518HWV2_9BACT</name>
<dbReference type="InterPro" id="IPR038071">
    <property type="entry name" value="UROD/MetE-like_sf"/>
</dbReference>
<evidence type="ECO:0000259" key="13">
    <source>
        <dbReference type="PROSITE" id="PS00907"/>
    </source>
</evidence>
<dbReference type="Pfam" id="PF02602">
    <property type="entry name" value="HEM4"/>
    <property type="match status" value="1"/>
</dbReference>
<evidence type="ECO:0000313" key="14">
    <source>
        <dbReference type="EMBL" id="QDV45227.1"/>
    </source>
</evidence>
<feature type="domain" description="Uroporphyrinogen decarboxylase (URO-D)" evidence="12">
    <location>
        <begin position="326"/>
        <end position="335"/>
    </location>
</feature>
<dbReference type="CDD" id="cd06578">
    <property type="entry name" value="HemD"/>
    <property type="match status" value="1"/>
</dbReference>
<dbReference type="KEGG" id="snep:Enr13x_51020"/>
<dbReference type="SUPFAM" id="SSF69618">
    <property type="entry name" value="HemD-like"/>
    <property type="match status" value="1"/>
</dbReference>
<dbReference type="EMBL" id="CP037423">
    <property type="protein sequence ID" value="QDV45227.1"/>
    <property type="molecule type" value="Genomic_DNA"/>
</dbReference>
<evidence type="ECO:0000256" key="11">
    <source>
        <dbReference type="RuleBase" id="RU004169"/>
    </source>
</evidence>
<evidence type="ECO:0000256" key="4">
    <source>
        <dbReference type="ARBA" id="ARBA00011738"/>
    </source>
</evidence>
<feature type="binding site" evidence="10">
    <location>
        <position position="380"/>
    </location>
    <ligand>
        <name>substrate</name>
    </ligand>
</feature>
<evidence type="ECO:0000256" key="1">
    <source>
        <dbReference type="ARBA" id="ARBA00004514"/>
    </source>
</evidence>
<evidence type="ECO:0000256" key="9">
    <source>
        <dbReference type="ARBA" id="ARBA00023244"/>
    </source>
</evidence>
<dbReference type="FunFam" id="3.20.20.210:FF:000008">
    <property type="entry name" value="Uroporphyrinogen decarboxylase"/>
    <property type="match status" value="1"/>
</dbReference>
<dbReference type="InterPro" id="IPR000257">
    <property type="entry name" value="Uroporphyrinogen_deCOase"/>
</dbReference>
<dbReference type="AlphaFoldDB" id="A0A518HWV2"/>
<keyword evidence="8 10" id="KW-0456">Lyase</keyword>
<dbReference type="InterPro" id="IPR006361">
    <property type="entry name" value="Uroporphyrinogen_deCO2ase_HemE"/>
</dbReference>
<sequence length="654" mass="72018">MPKDADFAGLHVASLESRRADDMRRLIERHGGVPHVSPSMREVPIEPNRAAIDFAYRVMTGEISTVIFMTGVGFRFLMRSIEKHVNTQRFLDSLSDITTICRGPKPVAALREAGVKATHRIGEPNTWREILRYIDEHKLAVANQEIGLQEYGISNASLVAGLEARGASVRPIRVYGWDFPEQTDPLRENIQAIADGQRDLLLLTSAHQIVNMMRMAETMGITDQLRSGLRTTAIASIGPTTSQMLTECDLHADLEPSHPKMGHLVVESARRSAQLVAAKKRLKETDDKIRQSISFVTESQVTTEKHPSHDSLFLKACRGEPTERTPIWLMRQAGRYMSEYREVRAKQSFLELCANPALCSEVMCTAVARLGVDAAIIFSDLLPLLQPLGFDLEFVAGDGPVIHNPIRSSEDLTRLKRLDDPQSLGFVYETVRQTRADLPAEIPLIGFAGSPFTLASYAIEGGGSKVYTNTKKLMYQSCSQSGGGAWAELMSTLSEAITVYLNHQIAAGAQCVQLFDSWAGCLSPIEYTEFVLPWMNQIIAGIAPGVPVINFATGNPELLPLLRGDSRTVVGVDWRIPLPLAWDRIGRDKSVQGNLDPAVLLADPEVIRDRAADLLDSVAGRNGHIFNLGHGVFKETPVENAIALVETVKELSAR</sequence>
<accession>A0A518HWV2</accession>
<comment type="function">
    <text evidence="10">Catalyzes the decarboxylation of four acetate groups of uroporphyrinogen-III to yield coproporphyrinogen-III.</text>
</comment>
<evidence type="ECO:0000313" key="15">
    <source>
        <dbReference type="Proteomes" id="UP000319004"/>
    </source>
</evidence>
<evidence type="ECO:0000256" key="7">
    <source>
        <dbReference type="ARBA" id="ARBA00022793"/>
    </source>
</evidence>